<protein>
    <submittedName>
        <fullName evidence="2">AAA family ATPase</fullName>
    </submittedName>
</protein>
<dbReference type="SUPFAM" id="SSF52540">
    <property type="entry name" value="P-loop containing nucleoside triphosphate hydrolases"/>
    <property type="match status" value="1"/>
</dbReference>
<name>A0A7T9DJS0_9ARCH</name>
<reference evidence="2" key="1">
    <citation type="submission" date="2020-11" db="EMBL/GenBank/DDBJ databases">
        <title>Connecting structure to function with the recovery of over 1000 high-quality activated sludge metagenome-assembled genomes encoding full-length rRNA genes using long-read sequencing.</title>
        <authorList>
            <person name="Singleton C.M."/>
            <person name="Petriglieri F."/>
            <person name="Kristensen J.M."/>
            <person name="Kirkegaard R.H."/>
            <person name="Michaelsen T.Y."/>
            <person name="Andersen M.H."/>
            <person name="Karst S.M."/>
            <person name="Dueholm M.S."/>
            <person name="Nielsen P.H."/>
            <person name="Albertsen M."/>
        </authorList>
    </citation>
    <scope>NUCLEOTIDE SEQUENCE</scope>
    <source>
        <strain evidence="2">Fred_18-Q3-R57-64_BAT3C.431</strain>
    </source>
</reference>
<gene>
    <name evidence="2" type="ORF">IPJ89_05690</name>
</gene>
<sequence length="284" mass="32392">MRVAIVGKGGSGKSSVSWLLARQLSKNGAHVLAIDADYNLDFAHNLGWNEEMQTRFLNQSEADFNTYQQMTPKERHLDLPLREKHIYFSSNPADSYTSKYMMPSPQDPHIQLAISGKYHEESLYGNKCAHNYMKMIKYYLPLLQTSRGNYTIIDSVAGTDMVVYGLYLGIDLLVIVVEPTRHSIGVYHQIKSVAHAFNIPVRAILNKYQENEQTKKIENDLGEDLIGKIPLDNAIPLASFDTLQPHTLSAVNQIQKQLESISFDPQQAIVRIKEWRLKRKNEEE</sequence>
<dbReference type="Proteomes" id="UP000596004">
    <property type="component" value="Chromosome"/>
</dbReference>
<dbReference type="Pfam" id="PF01656">
    <property type="entry name" value="CbiA"/>
    <property type="match status" value="1"/>
</dbReference>
<dbReference type="Gene3D" id="3.40.50.300">
    <property type="entry name" value="P-loop containing nucleotide triphosphate hydrolases"/>
    <property type="match status" value="1"/>
</dbReference>
<proteinExistence type="predicted"/>
<dbReference type="EMBL" id="CP064981">
    <property type="protein sequence ID" value="QQR92609.1"/>
    <property type="molecule type" value="Genomic_DNA"/>
</dbReference>
<dbReference type="InterPro" id="IPR002586">
    <property type="entry name" value="CobQ/CobB/MinD/ParA_Nub-bd_dom"/>
</dbReference>
<dbReference type="PANTHER" id="PTHR43534">
    <property type="entry name" value="MIND SUPERFAMILY P-LOOP ATPASE CONTAINING AN INSERTED FERREDOXIN DOMAIN"/>
    <property type="match status" value="1"/>
</dbReference>
<dbReference type="PANTHER" id="PTHR43534:SF1">
    <property type="entry name" value="4FE-4S CLUSTER CONTAINING PARA FAMILY ATPASE PROTEIN"/>
    <property type="match status" value="1"/>
</dbReference>
<dbReference type="AlphaFoldDB" id="A0A7T9DJS0"/>
<evidence type="ECO:0000259" key="1">
    <source>
        <dbReference type="Pfam" id="PF01656"/>
    </source>
</evidence>
<feature type="domain" description="CobQ/CobB/MinD/ParA nucleotide binding" evidence="1">
    <location>
        <begin position="6"/>
        <end position="238"/>
    </location>
</feature>
<evidence type="ECO:0000313" key="2">
    <source>
        <dbReference type="EMBL" id="QQR92609.1"/>
    </source>
</evidence>
<organism evidence="2">
    <name type="scientific">Candidatus Iainarchaeum sp</name>
    <dbReference type="NCBI Taxonomy" id="3101447"/>
    <lineage>
        <taxon>Archaea</taxon>
        <taxon>Candidatus Iainarchaeota</taxon>
        <taxon>Candidatus Iainarchaeia</taxon>
        <taxon>Candidatus Iainarchaeales</taxon>
        <taxon>Candidatus Iainarchaeaceae</taxon>
        <taxon>Candidatus Iainarchaeum</taxon>
    </lineage>
</organism>
<accession>A0A7T9DJS0</accession>
<dbReference type="InterPro" id="IPR027417">
    <property type="entry name" value="P-loop_NTPase"/>
</dbReference>